<proteinExistence type="predicted"/>
<dbReference type="Proteomes" id="UP000019753">
    <property type="component" value="Unassembled WGS sequence"/>
</dbReference>
<evidence type="ECO:0000313" key="2">
    <source>
        <dbReference type="Proteomes" id="UP000019753"/>
    </source>
</evidence>
<gene>
    <name evidence="1" type="ORF">N866_14785</name>
</gene>
<name>A0A021VSM8_9CELL</name>
<dbReference type="EMBL" id="AXCW01000044">
    <property type="protein sequence ID" value="EYR64166.1"/>
    <property type="molecule type" value="Genomic_DNA"/>
</dbReference>
<organism evidence="1 2">
    <name type="scientific">Actinotalea ferrariae CF5-4</name>
    <dbReference type="NCBI Taxonomy" id="948458"/>
    <lineage>
        <taxon>Bacteria</taxon>
        <taxon>Bacillati</taxon>
        <taxon>Actinomycetota</taxon>
        <taxon>Actinomycetes</taxon>
        <taxon>Micrococcales</taxon>
        <taxon>Cellulomonadaceae</taxon>
        <taxon>Actinotalea</taxon>
    </lineage>
</organism>
<dbReference type="InterPro" id="IPR042226">
    <property type="entry name" value="eFR1_2_sf"/>
</dbReference>
<keyword evidence="2" id="KW-1185">Reference proteome</keyword>
<protein>
    <recommendedName>
        <fullName evidence="3">Peptide chain release factor 1</fullName>
    </recommendedName>
</protein>
<dbReference type="AlphaFoldDB" id="A0A021VSM8"/>
<dbReference type="InterPro" id="IPR040701">
    <property type="entry name" value="Bact_RF_family2"/>
</dbReference>
<evidence type="ECO:0000313" key="1">
    <source>
        <dbReference type="EMBL" id="EYR64166.1"/>
    </source>
</evidence>
<dbReference type="Gene3D" id="3.30.420.60">
    <property type="entry name" value="eRF1 domain 2"/>
    <property type="match status" value="1"/>
</dbReference>
<dbReference type="Pfam" id="PF18844">
    <property type="entry name" value="baeRF_family2"/>
    <property type="match status" value="1"/>
</dbReference>
<dbReference type="SUPFAM" id="SSF53137">
    <property type="entry name" value="Translational machinery components"/>
    <property type="match status" value="1"/>
</dbReference>
<dbReference type="RefSeq" id="WP_034224180.1">
    <property type="nucleotide sequence ID" value="NZ_AXCW01000044.1"/>
</dbReference>
<reference evidence="1 2" key="1">
    <citation type="submission" date="2014-01" db="EMBL/GenBank/DDBJ databases">
        <title>Actinotalea ferrariae CF5-4.</title>
        <authorList>
            <person name="Chen F."/>
            <person name="Li Y."/>
            <person name="Wang G."/>
        </authorList>
    </citation>
    <scope>NUCLEOTIDE SEQUENCE [LARGE SCALE GENOMIC DNA]</scope>
    <source>
        <strain evidence="1 2">CF5-4</strain>
    </source>
</reference>
<dbReference type="OrthoDB" id="5179393at2"/>
<accession>A0A021VSM8</accession>
<evidence type="ECO:0008006" key="3">
    <source>
        <dbReference type="Google" id="ProtNLM"/>
    </source>
</evidence>
<sequence length="399" mass="43118">MKLDPLKPLLHHDGPLTTVVLDATRADEAGDREVRSRWNSLRRELEQRGAPPATLDLIQEAVTRPDHVPGPHGRYVVAGGDRILFDAVLATAPVRDEALYDGTPSLLPAVRAADEAVRYLQVEVDRSGADLTWSGSRSHAADEDLGHVDGGHDVLHKSGSGGWSQGRFQARAEDSWERNAEAVAEQIDRVVARHRPELVLVTGDVRAVTYLREHLGHAARDLLVEVPGGSRAEGVKEDVFARRVGEALDAHRAKRRESVVDRLREALGRGDGGVTELGDVVDVLRKGQVAELVVLRNAAGDSVAHLNDRSVFVGPEPLQIGTSRSDVAALGVPADQVREMRADIAVLRAALAQDAGFTFALEGTVPLVDGLGAVLRWTDAATPHETAPAYTADTHRRRH</sequence>
<comment type="caution">
    <text evidence="1">The sequence shown here is derived from an EMBL/GenBank/DDBJ whole genome shotgun (WGS) entry which is preliminary data.</text>
</comment>